<dbReference type="Pfam" id="PF00155">
    <property type="entry name" value="Aminotran_1_2"/>
    <property type="match status" value="1"/>
</dbReference>
<dbReference type="Gene3D" id="3.40.640.10">
    <property type="entry name" value="Type I PLP-dependent aspartate aminotransferase-like (Major domain)"/>
    <property type="match status" value="1"/>
</dbReference>
<keyword evidence="3 7" id="KW-0032">Aminotransferase</keyword>
<dbReference type="NCBIfam" id="NF006569">
    <property type="entry name" value="PRK09082.1"/>
    <property type="match status" value="1"/>
</dbReference>
<dbReference type="CDD" id="cd00609">
    <property type="entry name" value="AAT_like"/>
    <property type="match status" value="1"/>
</dbReference>
<dbReference type="Proteomes" id="UP000294692">
    <property type="component" value="Unassembled WGS sequence"/>
</dbReference>
<sequence length="389" mass="43192">MNIASKLPDVGTTIFTTMSQMALDYRATNLGQGFPDFNTHPDLISLVSKAMQEGYNQYPAMAGYPALRQAISDKVLSLYGRHYDPATEVTVTSGATEALMSSFQAFVHPGDEVILIEPFYDSYIPAITLAGGKVVSVPLTPPSSDCDKYTIDWNKVEAAISPKTRLIALNFPHNPTGIILSEQDLDAIERITTGTDIILLSDEVYEHIVFNGKKHLSLASRKSLAERSLVISSFGKTYHTTGWKIGYVCAPEALTVELRKVHQFAVFTVSSPMQVALAQFMQQPEHHENLSAFYQDKHDLLLAGLQQTRFRPLPSEGSFFLLADYSRISDMPEIEFSLWLTQEHGVTVIPVSAFYRDPSAPDSNHQLVRFCFAKQDHTLNAALEKLAKV</sequence>
<comment type="caution">
    <text evidence="7">The sequence shown here is derived from an EMBL/GenBank/DDBJ whole genome shotgun (WGS) entry which is preliminary data.</text>
</comment>
<comment type="cofactor">
    <cofactor evidence="1">
        <name>pyridoxal 5'-phosphate</name>
        <dbReference type="ChEBI" id="CHEBI:597326"/>
    </cofactor>
</comment>
<organism evidence="7 8">
    <name type="scientific">Paracandidimonas soli</name>
    <dbReference type="NCBI Taxonomy" id="1917182"/>
    <lineage>
        <taxon>Bacteria</taxon>
        <taxon>Pseudomonadati</taxon>
        <taxon>Pseudomonadota</taxon>
        <taxon>Betaproteobacteria</taxon>
        <taxon>Burkholderiales</taxon>
        <taxon>Alcaligenaceae</taxon>
        <taxon>Paracandidimonas</taxon>
    </lineage>
</organism>
<evidence type="ECO:0000256" key="3">
    <source>
        <dbReference type="ARBA" id="ARBA00022576"/>
    </source>
</evidence>
<dbReference type="Gene3D" id="3.90.1150.10">
    <property type="entry name" value="Aspartate Aminotransferase, domain 1"/>
    <property type="match status" value="1"/>
</dbReference>
<dbReference type="EMBL" id="SMBX01000001">
    <property type="protein sequence ID" value="TCV02565.1"/>
    <property type="molecule type" value="Genomic_DNA"/>
</dbReference>
<evidence type="ECO:0000259" key="6">
    <source>
        <dbReference type="Pfam" id="PF00155"/>
    </source>
</evidence>
<dbReference type="OrthoDB" id="9763453at2"/>
<evidence type="ECO:0000256" key="4">
    <source>
        <dbReference type="ARBA" id="ARBA00022679"/>
    </source>
</evidence>
<dbReference type="InterPro" id="IPR015424">
    <property type="entry name" value="PyrdxlP-dep_Trfase"/>
</dbReference>
<keyword evidence="4 7" id="KW-0808">Transferase</keyword>
<proteinExistence type="inferred from homology"/>
<dbReference type="GO" id="GO:0030170">
    <property type="term" value="F:pyridoxal phosphate binding"/>
    <property type="evidence" value="ECO:0007669"/>
    <property type="project" value="InterPro"/>
</dbReference>
<evidence type="ECO:0000256" key="5">
    <source>
        <dbReference type="ARBA" id="ARBA00022898"/>
    </source>
</evidence>
<dbReference type="AlphaFoldDB" id="A0A4R3VI08"/>
<comment type="similarity">
    <text evidence="2">Belongs to the class-I pyridoxal-phosphate-dependent aminotransferase family.</text>
</comment>
<dbReference type="GO" id="GO:0005737">
    <property type="term" value="C:cytoplasm"/>
    <property type="evidence" value="ECO:0007669"/>
    <property type="project" value="TreeGrafter"/>
</dbReference>
<gene>
    <name evidence="7" type="ORF">EV686_10119</name>
</gene>
<evidence type="ECO:0000256" key="2">
    <source>
        <dbReference type="ARBA" id="ARBA00007441"/>
    </source>
</evidence>
<accession>A0A4R3VI08</accession>
<dbReference type="FunFam" id="3.40.640.10:FF:000033">
    <property type="entry name" value="Aspartate aminotransferase"/>
    <property type="match status" value="1"/>
</dbReference>
<dbReference type="InterPro" id="IPR015422">
    <property type="entry name" value="PyrdxlP-dep_Trfase_small"/>
</dbReference>
<dbReference type="PANTHER" id="PTHR43807:SF20">
    <property type="entry name" value="FI04487P"/>
    <property type="match status" value="1"/>
</dbReference>
<dbReference type="InterPro" id="IPR051326">
    <property type="entry name" value="Kynurenine-oxoglutarate_AT"/>
</dbReference>
<dbReference type="GO" id="GO:0016212">
    <property type="term" value="F:kynurenine-oxoglutarate transaminase activity"/>
    <property type="evidence" value="ECO:0007669"/>
    <property type="project" value="TreeGrafter"/>
</dbReference>
<dbReference type="PANTHER" id="PTHR43807">
    <property type="entry name" value="FI04487P"/>
    <property type="match status" value="1"/>
</dbReference>
<dbReference type="InterPro" id="IPR015421">
    <property type="entry name" value="PyrdxlP-dep_Trfase_major"/>
</dbReference>
<reference evidence="7 8" key="1">
    <citation type="submission" date="2019-03" db="EMBL/GenBank/DDBJ databases">
        <title>Genomic Encyclopedia of Type Strains, Phase IV (KMG-IV): sequencing the most valuable type-strain genomes for metagenomic binning, comparative biology and taxonomic classification.</title>
        <authorList>
            <person name="Goeker M."/>
        </authorList>
    </citation>
    <scope>NUCLEOTIDE SEQUENCE [LARGE SCALE GENOMIC DNA]</scope>
    <source>
        <strain evidence="7 8">DSM 100048</strain>
    </source>
</reference>
<dbReference type="SUPFAM" id="SSF53383">
    <property type="entry name" value="PLP-dependent transferases"/>
    <property type="match status" value="1"/>
</dbReference>
<feature type="domain" description="Aminotransferase class I/classII large" evidence="6">
    <location>
        <begin position="28"/>
        <end position="386"/>
    </location>
</feature>
<evidence type="ECO:0000313" key="8">
    <source>
        <dbReference type="Proteomes" id="UP000294692"/>
    </source>
</evidence>
<dbReference type="RefSeq" id="WP_132472233.1">
    <property type="nucleotide sequence ID" value="NZ_JBHRVM010000001.1"/>
</dbReference>
<evidence type="ECO:0000313" key="7">
    <source>
        <dbReference type="EMBL" id="TCV02565.1"/>
    </source>
</evidence>
<dbReference type="InterPro" id="IPR004839">
    <property type="entry name" value="Aminotransferase_I/II_large"/>
</dbReference>
<protein>
    <submittedName>
        <fullName evidence="7">Methionine aminotransferase</fullName>
    </submittedName>
</protein>
<name>A0A4R3VI08_9BURK</name>
<evidence type="ECO:0000256" key="1">
    <source>
        <dbReference type="ARBA" id="ARBA00001933"/>
    </source>
</evidence>
<keyword evidence="5" id="KW-0663">Pyridoxal phosphate</keyword>
<keyword evidence="8" id="KW-1185">Reference proteome</keyword>